<feature type="transmembrane region" description="Helical" evidence="8">
    <location>
        <begin position="232"/>
        <end position="252"/>
    </location>
</feature>
<evidence type="ECO:0000256" key="7">
    <source>
        <dbReference type="ARBA" id="ARBA00023136"/>
    </source>
</evidence>
<dbReference type="EMBL" id="MEWG01000002">
    <property type="protein sequence ID" value="OGC78372.1"/>
    <property type="molecule type" value="Genomic_DNA"/>
</dbReference>
<evidence type="ECO:0000256" key="1">
    <source>
        <dbReference type="ARBA" id="ARBA00004651"/>
    </source>
</evidence>
<dbReference type="Proteomes" id="UP000176815">
    <property type="component" value="Unassembled WGS sequence"/>
</dbReference>
<gene>
    <name evidence="10" type="ORF">A2619_05090</name>
</gene>
<accession>A0A1F4X9L8</accession>
<dbReference type="GO" id="GO:0016763">
    <property type="term" value="F:pentosyltransferase activity"/>
    <property type="evidence" value="ECO:0007669"/>
    <property type="project" value="TreeGrafter"/>
</dbReference>
<comment type="caution">
    <text evidence="10">The sequence shown here is derived from an EMBL/GenBank/DDBJ whole genome shotgun (WGS) entry which is preliminary data.</text>
</comment>
<feature type="transmembrane region" description="Helical" evidence="8">
    <location>
        <begin position="6"/>
        <end position="23"/>
    </location>
</feature>
<feature type="transmembrane region" description="Helical" evidence="8">
    <location>
        <begin position="30"/>
        <end position="47"/>
    </location>
</feature>
<evidence type="ECO:0000256" key="3">
    <source>
        <dbReference type="ARBA" id="ARBA00022676"/>
    </source>
</evidence>
<proteinExistence type="predicted"/>
<dbReference type="GO" id="GO:0009103">
    <property type="term" value="P:lipopolysaccharide biosynthetic process"/>
    <property type="evidence" value="ECO:0007669"/>
    <property type="project" value="UniProtKB-ARBA"/>
</dbReference>
<keyword evidence="6 8" id="KW-1133">Transmembrane helix</keyword>
<evidence type="ECO:0000259" key="9">
    <source>
        <dbReference type="Pfam" id="PF13231"/>
    </source>
</evidence>
<dbReference type="InterPro" id="IPR038731">
    <property type="entry name" value="RgtA/B/C-like"/>
</dbReference>
<dbReference type="InterPro" id="IPR050297">
    <property type="entry name" value="LipidA_mod_glycosyltrf_83"/>
</dbReference>
<dbReference type="AlphaFoldDB" id="A0A1F4X9L8"/>
<dbReference type="GO" id="GO:0005886">
    <property type="term" value="C:plasma membrane"/>
    <property type="evidence" value="ECO:0007669"/>
    <property type="project" value="UniProtKB-SubCell"/>
</dbReference>
<evidence type="ECO:0000256" key="5">
    <source>
        <dbReference type="ARBA" id="ARBA00022692"/>
    </source>
</evidence>
<keyword evidence="4" id="KW-0808">Transferase</keyword>
<keyword evidence="3" id="KW-0328">Glycosyltransferase</keyword>
<comment type="subcellular location">
    <subcellularLocation>
        <location evidence="1">Cell membrane</location>
        <topology evidence="1">Multi-pass membrane protein</topology>
    </subcellularLocation>
</comment>
<organism evidence="10 11">
    <name type="scientific">candidate division WWE3 bacterium RIFOXYD1_FULL_39_9</name>
    <dbReference type="NCBI Taxonomy" id="1802649"/>
    <lineage>
        <taxon>Bacteria</taxon>
        <taxon>Katanobacteria</taxon>
    </lineage>
</organism>
<name>A0A1F4X9L8_UNCKA</name>
<feature type="transmembrane region" description="Helical" evidence="8">
    <location>
        <begin position="151"/>
        <end position="171"/>
    </location>
</feature>
<dbReference type="PANTHER" id="PTHR33908:SF11">
    <property type="entry name" value="MEMBRANE PROTEIN"/>
    <property type="match status" value="1"/>
</dbReference>
<feature type="transmembrane region" description="Helical" evidence="8">
    <location>
        <begin position="53"/>
        <end position="85"/>
    </location>
</feature>
<feature type="transmembrane region" description="Helical" evidence="8">
    <location>
        <begin position="178"/>
        <end position="196"/>
    </location>
</feature>
<keyword evidence="5 8" id="KW-0812">Transmembrane</keyword>
<protein>
    <recommendedName>
        <fullName evidence="9">Glycosyltransferase RgtA/B/C/D-like domain-containing protein</fullName>
    </recommendedName>
</protein>
<evidence type="ECO:0000256" key="8">
    <source>
        <dbReference type="SAM" id="Phobius"/>
    </source>
</evidence>
<reference evidence="10 11" key="1">
    <citation type="journal article" date="2016" name="Nat. Commun.">
        <title>Thousands of microbial genomes shed light on interconnected biogeochemical processes in an aquifer system.</title>
        <authorList>
            <person name="Anantharaman K."/>
            <person name="Brown C.T."/>
            <person name="Hug L.A."/>
            <person name="Sharon I."/>
            <person name="Castelle C.J."/>
            <person name="Probst A.J."/>
            <person name="Thomas B.C."/>
            <person name="Singh A."/>
            <person name="Wilkins M.J."/>
            <person name="Karaoz U."/>
            <person name="Brodie E.L."/>
            <person name="Williams K.H."/>
            <person name="Hubbard S.S."/>
            <person name="Banfield J.F."/>
        </authorList>
    </citation>
    <scope>NUCLEOTIDE SEQUENCE [LARGE SCALE GENOMIC DNA]</scope>
</reference>
<evidence type="ECO:0000313" key="10">
    <source>
        <dbReference type="EMBL" id="OGC78372.1"/>
    </source>
</evidence>
<evidence type="ECO:0000256" key="4">
    <source>
        <dbReference type="ARBA" id="ARBA00022679"/>
    </source>
</evidence>
<feature type="domain" description="Glycosyltransferase RgtA/B/C/D-like" evidence="9">
    <location>
        <begin position="4"/>
        <end position="106"/>
    </location>
</feature>
<sequence>MPNWFALVASVLYSFNGFNVAFSRTAQYQPFLLLFGLFGVLLVLYYIKRRKHIWLFSASIMFSLALLSHYDGIFYALAGILFLAPELKGGQTPVKNFLIYLVLPILIFAGSFYIPYYLTGYFESNTVNYLSKRFFGSEDYRPSNSLYTISIYNPFVLYLLMMFVLSLIVGFKDFKYRNVLYAWFFIPFILFELIASNPGTHILHYFVPLYLAAGIGFKVISDLMRGKAKLVLSILAGLIILIQVAVSIAIFIPSMRLNYPWSETTLFGVELEKATKNYQVFLYGFPYDRGFREARDYLNTLSGVRGIYTNDNSVAAKYYFMKYDFTPTGSNFLPRFYLDVYDSHEFVTTPQEFLNNYVTEKEFYVDGKLTSTLYRLRSL</sequence>
<dbReference type="PANTHER" id="PTHR33908">
    <property type="entry name" value="MANNOSYLTRANSFERASE YKCB-RELATED"/>
    <property type="match status" value="1"/>
</dbReference>
<dbReference type="Pfam" id="PF13231">
    <property type="entry name" value="PMT_2"/>
    <property type="match status" value="1"/>
</dbReference>
<feature type="transmembrane region" description="Helical" evidence="8">
    <location>
        <begin position="97"/>
        <end position="118"/>
    </location>
</feature>
<keyword evidence="2" id="KW-1003">Cell membrane</keyword>
<keyword evidence="7 8" id="KW-0472">Membrane</keyword>
<evidence type="ECO:0000256" key="6">
    <source>
        <dbReference type="ARBA" id="ARBA00022989"/>
    </source>
</evidence>
<evidence type="ECO:0000313" key="11">
    <source>
        <dbReference type="Proteomes" id="UP000176815"/>
    </source>
</evidence>
<evidence type="ECO:0000256" key="2">
    <source>
        <dbReference type="ARBA" id="ARBA00022475"/>
    </source>
</evidence>
<feature type="transmembrane region" description="Helical" evidence="8">
    <location>
        <begin position="202"/>
        <end position="220"/>
    </location>
</feature>